<evidence type="ECO:0000313" key="10">
    <source>
        <dbReference type="Proteomes" id="UP000001593"/>
    </source>
</evidence>
<sequence length="206" mass="22744">MAATLRRSNCRFLDPSKQYIDIDGVGKGRGKGTSAEKIGPVFKNAWTCSVEATVEYSRIVYDIFPHEYQIQVIVSDEKAHKINTKSPDQQCVPHLLRMFAGLGPPKPDNEEDCSMLHGLTMAVQCASEPAPMMKMQGKPCPDEDGKVRIVCITTLKNDAHLNTLVACVSDALQNTTSDPIKFLDLTIFHVIHTTDGAKFSEKIPKP</sequence>
<dbReference type="PANTHER" id="PTHR12955">
    <property type="entry name" value="SARCOMA ANTIGEN NY-SAR-95-RELATED"/>
    <property type="match status" value="1"/>
</dbReference>
<keyword evidence="3" id="KW-0963">Cytoplasm</keyword>
<gene>
    <name evidence="9" type="ORF">NEMVEDRAFT_v1g247612</name>
</gene>
<dbReference type="HOGENOM" id="CLU_107412_0_0_1"/>
<dbReference type="PhylomeDB" id="A7SVA0"/>
<keyword evidence="10" id="KW-1185">Reference proteome</keyword>
<proteinExistence type="inferred from homology"/>
<evidence type="ECO:0000256" key="4">
    <source>
        <dbReference type="ARBA" id="ARBA00022618"/>
    </source>
</evidence>
<keyword evidence="4" id="KW-0132">Cell division</keyword>
<dbReference type="GO" id="GO:0051301">
    <property type="term" value="P:cell division"/>
    <property type="evidence" value="ECO:0007669"/>
    <property type="project" value="UniProtKB-KW"/>
</dbReference>
<evidence type="ECO:0000256" key="8">
    <source>
        <dbReference type="ARBA" id="ARBA00061603"/>
    </source>
</evidence>
<protein>
    <submittedName>
        <fullName evidence="9">Uncharacterized protein</fullName>
    </submittedName>
</protein>
<evidence type="ECO:0000256" key="7">
    <source>
        <dbReference type="ARBA" id="ARBA00023306"/>
    </source>
</evidence>
<feature type="non-terminal residue" evidence="9">
    <location>
        <position position="1"/>
    </location>
</feature>
<evidence type="ECO:0000256" key="5">
    <source>
        <dbReference type="ARBA" id="ARBA00022776"/>
    </source>
</evidence>
<keyword evidence="7" id="KW-0131">Cell cycle</keyword>
<evidence type="ECO:0000313" key="9">
    <source>
        <dbReference type="EMBL" id="EDO32361.1"/>
    </source>
</evidence>
<keyword evidence="6" id="KW-0539">Nucleus</keyword>
<dbReference type="STRING" id="45351.A7SVA0"/>
<name>A7SVA0_NEMVE</name>
<dbReference type="EMBL" id="DS469829">
    <property type="protein sequence ID" value="EDO32361.1"/>
    <property type="molecule type" value="Genomic_DNA"/>
</dbReference>
<keyword evidence="5" id="KW-0498">Mitosis</keyword>
<dbReference type="Proteomes" id="UP000001593">
    <property type="component" value="Unassembled WGS sequence"/>
</dbReference>
<evidence type="ECO:0000256" key="2">
    <source>
        <dbReference type="ARBA" id="ARBA00004496"/>
    </source>
</evidence>
<dbReference type="InParanoid" id="A7SVA0"/>
<evidence type="ECO:0000256" key="3">
    <source>
        <dbReference type="ARBA" id="ARBA00022490"/>
    </source>
</evidence>
<dbReference type="InterPro" id="IPR019355">
    <property type="entry name" value="Cell_cycle_regulator_Mat89Bb"/>
</dbReference>
<dbReference type="eggNOG" id="KOG3711">
    <property type="taxonomic scope" value="Eukaryota"/>
</dbReference>
<evidence type="ECO:0000256" key="1">
    <source>
        <dbReference type="ARBA" id="ARBA00004123"/>
    </source>
</evidence>
<dbReference type="AlphaFoldDB" id="A7SVA0"/>
<comment type="similarity">
    <text evidence="8">Belongs to the Integrator subunit 13 family.</text>
</comment>
<comment type="subcellular location">
    <subcellularLocation>
        <location evidence="2">Cytoplasm</location>
    </subcellularLocation>
    <subcellularLocation>
        <location evidence="1">Nucleus</location>
    </subcellularLocation>
</comment>
<reference evidence="9 10" key="1">
    <citation type="journal article" date="2007" name="Science">
        <title>Sea anemone genome reveals ancestral eumetazoan gene repertoire and genomic organization.</title>
        <authorList>
            <person name="Putnam N.H."/>
            <person name="Srivastava M."/>
            <person name="Hellsten U."/>
            <person name="Dirks B."/>
            <person name="Chapman J."/>
            <person name="Salamov A."/>
            <person name="Terry A."/>
            <person name="Shapiro H."/>
            <person name="Lindquist E."/>
            <person name="Kapitonov V.V."/>
            <person name="Jurka J."/>
            <person name="Genikhovich G."/>
            <person name="Grigoriev I.V."/>
            <person name="Lucas S.M."/>
            <person name="Steele R.E."/>
            <person name="Finnerty J.R."/>
            <person name="Technau U."/>
            <person name="Martindale M.Q."/>
            <person name="Rokhsar D.S."/>
        </authorList>
    </citation>
    <scope>NUCLEOTIDE SEQUENCE [LARGE SCALE GENOMIC DNA]</scope>
    <source>
        <strain evidence="10">CH2 X CH6</strain>
    </source>
</reference>
<accession>A7SVA0</accession>
<dbReference type="GO" id="GO:0005634">
    <property type="term" value="C:nucleus"/>
    <property type="evidence" value="ECO:0007669"/>
    <property type="project" value="UniProtKB-SubCell"/>
</dbReference>
<organism evidence="9 10">
    <name type="scientific">Nematostella vectensis</name>
    <name type="common">Starlet sea anemone</name>
    <dbReference type="NCBI Taxonomy" id="45351"/>
    <lineage>
        <taxon>Eukaryota</taxon>
        <taxon>Metazoa</taxon>
        <taxon>Cnidaria</taxon>
        <taxon>Anthozoa</taxon>
        <taxon>Hexacorallia</taxon>
        <taxon>Actiniaria</taxon>
        <taxon>Edwardsiidae</taxon>
        <taxon>Nematostella</taxon>
    </lineage>
</organism>
<dbReference type="Pfam" id="PF10221">
    <property type="entry name" value="Mat89Bb"/>
    <property type="match status" value="1"/>
</dbReference>
<dbReference type="GO" id="GO:0005737">
    <property type="term" value="C:cytoplasm"/>
    <property type="evidence" value="ECO:0007669"/>
    <property type="project" value="UniProtKB-SubCell"/>
</dbReference>
<dbReference type="PANTHER" id="PTHR12955:SF1">
    <property type="entry name" value="INTEGRATOR COMPLEX SUBUNIT 13"/>
    <property type="match status" value="1"/>
</dbReference>
<evidence type="ECO:0000256" key="6">
    <source>
        <dbReference type="ARBA" id="ARBA00023242"/>
    </source>
</evidence>